<comment type="similarity">
    <text evidence="3">Belongs to the eukaryotic PMM family.</text>
</comment>
<dbReference type="GO" id="GO:0046872">
    <property type="term" value="F:metal ion binding"/>
    <property type="evidence" value="ECO:0007669"/>
    <property type="project" value="UniProtKB-KW"/>
</dbReference>
<feature type="compositionally biased region" description="Polar residues" evidence="4">
    <location>
        <begin position="186"/>
        <end position="201"/>
    </location>
</feature>
<comment type="function">
    <text evidence="3">Catalyzes the interconversion of mannose-6-phosphate to mannose-1-phosphate, the precursor for the synthesis of GDP-mannose. GDP-mannose is an essential sugar nucleotide for the synthesis of D-mannose-containing cell wall polysaccharides (galactomannans and glucomannans), glycolipids, glycoproteins and the antioxidant L-ascorbate.</text>
</comment>
<dbReference type="Pfam" id="PF03332">
    <property type="entry name" value="PMM"/>
    <property type="match status" value="1"/>
</dbReference>
<dbReference type="PANTHER" id="PTHR10466:SF0">
    <property type="entry name" value="PHOSPHOMANNOMUTASE"/>
    <property type="match status" value="1"/>
</dbReference>
<sequence length="210" mass="24479">MVGCSRPMCERHVSLLMAASVLKRQDGKSRRRPGKFEDSIKGRNNKICPRLHPSEFIDFTLHYITDLDIPIKRNIYRVPKRDAQSTKIILVSEETFVLNIRPMMVSVLHEKFAHLKLTFSIGGQITFDVFPQGWDKTYCLRYVDDFHEIHFFGDKTYKVLPDMTNWRGSKQREVRSKGRERESRLDWNSNHLGPSSTSFESSGPFIDKVN</sequence>
<dbReference type="Gene3D" id="3.40.50.1000">
    <property type="entry name" value="HAD superfamily/HAD-like"/>
    <property type="match status" value="1"/>
</dbReference>
<organism evidence="5 6">
    <name type="scientific">Camellia sinensis</name>
    <name type="common">Tea plant</name>
    <name type="synonym">Thea sinensis</name>
    <dbReference type="NCBI Taxonomy" id="4442"/>
    <lineage>
        <taxon>Eukaryota</taxon>
        <taxon>Viridiplantae</taxon>
        <taxon>Streptophyta</taxon>
        <taxon>Embryophyta</taxon>
        <taxon>Tracheophyta</taxon>
        <taxon>Spermatophyta</taxon>
        <taxon>Magnoliopsida</taxon>
        <taxon>eudicotyledons</taxon>
        <taxon>Gunneridae</taxon>
        <taxon>Pentapetalae</taxon>
        <taxon>asterids</taxon>
        <taxon>Ericales</taxon>
        <taxon>Theaceae</taxon>
        <taxon>Camellia</taxon>
    </lineage>
</organism>
<dbReference type="UniPathway" id="UPA00126">
    <property type="reaction ID" value="UER00424"/>
</dbReference>
<feature type="binding site" evidence="1">
    <location>
        <position position="128"/>
    </location>
    <ligand>
        <name>alpha-D-mannose 1-phosphate</name>
        <dbReference type="ChEBI" id="CHEBI:58409"/>
    </ligand>
</feature>
<evidence type="ECO:0000313" key="6">
    <source>
        <dbReference type="Proteomes" id="UP000593564"/>
    </source>
</evidence>
<name>A0A7J7GAB6_CAMSI</name>
<keyword evidence="2" id="KW-0479">Metal-binding</keyword>
<dbReference type="GO" id="GO:0006013">
    <property type="term" value="P:mannose metabolic process"/>
    <property type="evidence" value="ECO:0007669"/>
    <property type="project" value="TreeGrafter"/>
</dbReference>
<comment type="subcellular location">
    <subcellularLocation>
        <location evidence="3">Cytoplasm</location>
    </subcellularLocation>
</comment>
<protein>
    <recommendedName>
        <fullName evidence="3">Phosphomannomutase</fullName>
        <ecNumber evidence="3">5.4.2.8</ecNumber>
    </recommendedName>
</protein>
<evidence type="ECO:0000256" key="3">
    <source>
        <dbReference type="RuleBase" id="RU361118"/>
    </source>
</evidence>
<feature type="region of interest" description="Disordered" evidence="4">
    <location>
        <begin position="170"/>
        <end position="210"/>
    </location>
</feature>
<dbReference type="GO" id="GO:0006487">
    <property type="term" value="P:protein N-linked glycosylation"/>
    <property type="evidence" value="ECO:0007669"/>
    <property type="project" value="TreeGrafter"/>
</dbReference>
<dbReference type="InterPro" id="IPR023214">
    <property type="entry name" value="HAD_sf"/>
</dbReference>
<comment type="catalytic activity">
    <reaction evidence="3">
        <text>alpha-D-mannose 1-phosphate = D-mannose 6-phosphate</text>
        <dbReference type="Rhea" id="RHEA:11140"/>
        <dbReference type="ChEBI" id="CHEBI:58409"/>
        <dbReference type="ChEBI" id="CHEBI:58735"/>
        <dbReference type="EC" id="5.4.2.8"/>
    </reaction>
</comment>
<dbReference type="AlphaFoldDB" id="A0A7J7GAB6"/>
<dbReference type="EC" id="5.4.2.8" evidence="3"/>
<keyword evidence="6" id="KW-1185">Reference proteome</keyword>
<dbReference type="GO" id="GO:0009298">
    <property type="term" value="P:GDP-mannose biosynthetic process"/>
    <property type="evidence" value="ECO:0007669"/>
    <property type="project" value="UniProtKB-UniPathway"/>
</dbReference>
<dbReference type="SUPFAM" id="SSF56784">
    <property type="entry name" value="HAD-like"/>
    <property type="match status" value="1"/>
</dbReference>
<dbReference type="GO" id="GO:0005829">
    <property type="term" value="C:cytosol"/>
    <property type="evidence" value="ECO:0007669"/>
    <property type="project" value="TreeGrafter"/>
</dbReference>
<dbReference type="Proteomes" id="UP000593564">
    <property type="component" value="Unassembled WGS sequence"/>
</dbReference>
<gene>
    <name evidence="5" type="ORF">HYC85_025033</name>
</gene>
<dbReference type="GO" id="GO:0004615">
    <property type="term" value="F:phosphomannomutase activity"/>
    <property type="evidence" value="ECO:0007669"/>
    <property type="project" value="UniProtKB-EC"/>
</dbReference>
<dbReference type="EMBL" id="JACBKZ010000012">
    <property type="protein sequence ID" value="KAF5937527.1"/>
    <property type="molecule type" value="Genomic_DNA"/>
</dbReference>
<dbReference type="InterPro" id="IPR005002">
    <property type="entry name" value="PMM"/>
</dbReference>
<evidence type="ECO:0000256" key="4">
    <source>
        <dbReference type="SAM" id="MobiDB-lite"/>
    </source>
</evidence>
<evidence type="ECO:0000256" key="1">
    <source>
        <dbReference type="PIRSR" id="PIRSR605002-2"/>
    </source>
</evidence>
<dbReference type="InterPro" id="IPR036412">
    <property type="entry name" value="HAD-like_sf"/>
</dbReference>
<reference evidence="5 6" key="2">
    <citation type="submission" date="2020-07" db="EMBL/GenBank/DDBJ databases">
        <title>Genome assembly of wild tea tree DASZ reveals pedigree and selection history of tea varieties.</title>
        <authorList>
            <person name="Zhang W."/>
        </authorList>
    </citation>
    <scope>NUCLEOTIDE SEQUENCE [LARGE SCALE GENOMIC DNA]</scope>
    <source>
        <strain evidence="6">cv. G240</strain>
        <tissue evidence="5">Leaf</tissue>
    </source>
</reference>
<feature type="binding site" evidence="2">
    <location>
        <position position="154"/>
    </location>
    <ligand>
        <name>Mg(2+)</name>
        <dbReference type="ChEBI" id="CHEBI:18420"/>
        <label>1</label>
    </ligand>
</feature>
<feature type="binding site" evidence="1">
    <location>
        <position position="77"/>
    </location>
    <ligand>
        <name>alpha-D-mannose 1-phosphate</name>
        <dbReference type="ChEBI" id="CHEBI:58409"/>
    </ligand>
</feature>
<keyword evidence="3" id="KW-0963">Cytoplasm</keyword>
<comment type="pathway">
    <text evidence="3">Nucleotide-sugar biosynthesis; GDP-alpha-D-mannose biosynthesis; alpha-D-mannose 1-phosphate from D-fructose 6-phosphate: step 2/2.</text>
</comment>
<comment type="caution">
    <text evidence="5">The sequence shown here is derived from an EMBL/GenBank/DDBJ whole genome shotgun (WGS) entry which is preliminary data.</text>
</comment>
<keyword evidence="2" id="KW-0460">Magnesium</keyword>
<dbReference type="PANTHER" id="PTHR10466">
    <property type="entry name" value="PHOSPHOMANNOMUTASE"/>
    <property type="match status" value="1"/>
</dbReference>
<feature type="binding site" evidence="1">
    <location>
        <position position="81"/>
    </location>
    <ligand>
        <name>alpha-D-mannose 1-phosphate</name>
        <dbReference type="ChEBI" id="CHEBI:58409"/>
    </ligand>
</feature>
<feature type="compositionally biased region" description="Basic and acidic residues" evidence="4">
    <location>
        <begin position="170"/>
        <end position="185"/>
    </location>
</feature>
<keyword evidence="3" id="KW-0413">Isomerase</keyword>
<proteinExistence type="inferred from homology"/>
<comment type="subunit">
    <text evidence="3">Homodimer.</text>
</comment>
<evidence type="ECO:0000256" key="2">
    <source>
        <dbReference type="PIRSR" id="PIRSR605002-3"/>
    </source>
</evidence>
<accession>A0A7J7GAB6</accession>
<comment type="cofactor">
    <cofactor evidence="2">
        <name>Mg(2+)</name>
        <dbReference type="ChEBI" id="CHEBI:18420"/>
    </cofactor>
</comment>
<reference evidence="6" key="1">
    <citation type="journal article" date="2020" name="Nat. Commun.">
        <title>Genome assembly of wild tea tree DASZ reveals pedigree and selection history of tea varieties.</title>
        <authorList>
            <person name="Zhang W."/>
            <person name="Zhang Y."/>
            <person name="Qiu H."/>
            <person name="Guo Y."/>
            <person name="Wan H."/>
            <person name="Zhang X."/>
            <person name="Scossa F."/>
            <person name="Alseekh S."/>
            <person name="Zhang Q."/>
            <person name="Wang P."/>
            <person name="Xu L."/>
            <person name="Schmidt M.H."/>
            <person name="Jia X."/>
            <person name="Li D."/>
            <person name="Zhu A."/>
            <person name="Guo F."/>
            <person name="Chen W."/>
            <person name="Ni D."/>
            <person name="Usadel B."/>
            <person name="Fernie A.R."/>
            <person name="Wen W."/>
        </authorList>
    </citation>
    <scope>NUCLEOTIDE SEQUENCE [LARGE SCALE GENOMIC DNA]</scope>
    <source>
        <strain evidence="6">cv. G240</strain>
    </source>
</reference>
<evidence type="ECO:0000313" key="5">
    <source>
        <dbReference type="EMBL" id="KAF5937527.1"/>
    </source>
</evidence>